<feature type="compositionally biased region" description="Low complexity" evidence="4">
    <location>
        <begin position="434"/>
        <end position="453"/>
    </location>
</feature>
<feature type="compositionally biased region" description="Low complexity" evidence="4">
    <location>
        <begin position="309"/>
        <end position="318"/>
    </location>
</feature>
<feature type="compositionally biased region" description="Low complexity" evidence="4">
    <location>
        <begin position="350"/>
        <end position="363"/>
    </location>
</feature>
<feature type="region of interest" description="Disordered" evidence="4">
    <location>
        <begin position="254"/>
        <end position="454"/>
    </location>
</feature>
<feature type="compositionally biased region" description="Pro residues" evidence="4">
    <location>
        <begin position="294"/>
        <end position="308"/>
    </location>
</feature>
<organism evidence="5">
    <name type="scientific">Ananas comosus var. bracteatus</name>
    <name type="common">red pineapple</name>
    <dbReference type="NCBI Taxonomy" id="296719"/>
    <lineage>
        <taxon>Eukaryota</taxon>
        <taxon>Viridiplantae</taxon>
        <taxon>Streptophyta</taxon>
        <taxon>Embryophyta</taxon>
        <taxon>Tracheophyta</taxon>
        <taxon>Spermatophyta</taxon>
        <taxon>Magnoliopsida</taxon>
        <taxon>Liliopsida</taxon>
        <taxon>Poales</taxon>
        <taxon>Bromeliaceae</taxon>
        <taxon>Bromelioideae</taxon>
        <taxon>Ananas</taxon>
    </lineage>
</organism>
<dbReference type="Pfam" id="PF03514">
    <property type="entry name" value="GRAS"/>
    <property type="match status" value="1"/>
</dbReference>
<feature type="compositionally biased region" description="Low complexity" evidence="4">
    <location>
        <begin position="261"/>
        <end position="293"/>
    </location>
</feature>
<feature type="compositionally biased region" description="Low complexity" evidence="4">
    <location>
        <begin position="326"/>
        <end position="342"/>
    </location>
</feature>
<feature type="compositionally biased region" description="Basic and acidic residues" evidence="4">
    <location>
        <begin position="56"/>
        <end position="66"/>
    </location>
</feature>
<protein>
    <submittedName>
        <fullName evidence="5">Uncharacterized protein</fullName>
    </submittedName>
</protein>
<feature type="short sequence motif" description="VHIID" evidence="3">
    <location>
        <begin position="545"/>
        <end position="549"/>
    </location>
</feature>
<evidence type="ECO:0000256" key="4">
    <source>
        <dbReference type="SAM" id="MobiDB-lite"/>
    </source>
</evidence>
<dbReference type="PANTHER" id="PTHR31636">
    <property type="entry name" value="OSJNBA0084A10.13 PROTEIN-RELATED"/>
    <property type="match status" value="1"/>
</dbReference>
<keyword evidence="1" id="KW-0805">Transcription regulation</keyword>
<reference evidence="5" key="1">
    <citation type="submission" date="2020-07" db="EMBL/GenBank/DDBJ databases">
        <authorList>
            <person name="Lin J."/>
        </authorList>
    </citation>
    <scope>NUCLEOTIDE SEQUENCE</scope>
</reference>
<evidence type="ECO:0000256" key="2">
    <source>
        <dbReference type="ARBA" id="ARBA00023163"/>
    </source>
</evidence>
<gene>
    <name evidence="5" type="ORF">CB5_LOCUS28069</name>
</gene>
<sequence>MRELPFNAQEGKEGSSGVLVAQQQEQQQQQQQVEEDQAALFWPVKRQKSSGVEEGLEPRSVLDQRRSPSPPTSSSTLSSSLGGSGGGGGGGGACSSDIAGVAAVSGNNPSTPKWDVAGGIHQRRDEWAAAELQPIAAGLEMAGFIGAGEKCAGIIGVDEWDAMLSESAASPAHEQSFLRWIMGEADDPAALGITRQQQQQPPPLISQLVGAEFDGGANVGLGFGIPDLDAVGAGGIAAATAAISPLSLSSEVTSAGGLSLSSNTANSNKVSNSNSNSNFASHHSGNLLNHLLLSPPPPTQPQPPPSQLPLPQGYSSRSRPWRRSRSFSGRRASCSTSTSSSSRSRRRTRPSSSLCRPSPSKPSTIRRLRRPSSSLPSLNATTPSPPTPNSSSAETIFLFISHPPPRRAFPSSTPPRLSTSRCGPRRRTRPPPTTTTTTTTTTTRQFWTSSSRPPGYPPPPLGLLLQTSPQSHPRRSCHHPLRSGLLAVFGPPQERLLHPTGHPHDVAFKLAAYKEFSEVSPVLQFANFTATQALLEELGPSADRIHIIDFDIGVGGQWSSFMQELAQSRRCTTSASASGAAAAAAAVGAAPLLKLTAFVSPSSYHPLELHLTRDNLTHFAAELQIPFEFNILPLDSFDPAELLSMGKEAIAVNLPIGCGHGHAFPTLLRLVKQLFPKIVISIDHSSDRGELPFGQHFFQAFQSCLFLLDSIDSSGISTEITNRIEHFLLQPRIERAIIGRHSAASKMMPWRTLFTSAGFVPVHFSNFAETQAECLLKRVQVRGFHVEKRQSSLSLYWQRGSSFPCRRGGVDELFPLRLYSGRHVTLHLLCCII</sequence>
<feature type="region of interest" description="Disordered" evidence="4">
    <location>
        <begin position="1"/>
        <end position="92"/>
    </location>
</feature>
<proteinExistence type="inferred from homology"/>
<evidence type="ECO:0000256" key="3">
    <source>
        <dbReference type="PROSITE-ProRule" id="PRU01191"/>
    </source>
</evidence>
<feature type="compositionally biased region" description="Low complexity" evidence="4">
    <location>
        <begin position="18"/>
        <end position="32"/>
    </location>
</feature>
<accession>A0A6V7QPD3</accession>
<feature type="compositionally biased region" description="Low complexity" evidence="4">
    <location>
        <begin position="72"/>
        <end position="81"/>
    </location>
</feature>
<name>A0A6V7QPD3_ANACO</name>
<feature type="compositionally biased region" description="Low complexity" evidence="4">
    <location>
        <begin position="410"/>
        <end position="421"/>
    </location>
</feature>
<evidence type="ECO:0000313" key="5">
    <source>
        <dbReference type="EMBL" id="CAD1844858.1"/>
    </source>
</evidence>
<dbReference type="EMBL" id="LR862137">
    <property type="protein sequence ID" value="CAD1844858.1"/>
    <property type="molecule type" value="Genomic_DNA"/>
</dbReference>
<comment type="similarity">
    <text evidence="3">Belongs to the GRAS family.</text>
</comment>
<dbReference type="InterPro" id="IPR005202">
    <property type="entry name" value="TF_GRAS"/>
</dbReference>
<dbReference type="AlphaFoldDB" id="A0A6V7QPD3"/>
<feature type="compositionally biased region" description="Gly residues" evidence="4">
    <location>
        <begin position="82"/>
        <end position="92"/>
    </location>
</feature>
<dbReference type="PROSITE" id="PS50985">
    <property type="entry name" value="GRAS"/>
    <property type="match status" value="1"/>
</dbReference>
<feature type="region of interest" description="SAW" evidence="3">
    <location>
        <begin position="738"/>
        <end position="809"/>
    </location>
</feature>
<evidence type="ECO:0000256" key="1">
    <source>
        <dbReference type="ARBA" id="ARBA00023015"/>
    </source>
</evidence>
<comment type="caution">
    <text evidence="3">Lacks conserved residue(s) required for the propagation of feature annotation.</text>
</comment>
<feature type="compositionally biased region" description="Low complexity" evidence="4">
    <location>
        <begin position="371"/>
        <end position="382"/>
    </location>
</feature>
<keyword evidence="2" id="KW-0804">Transcription</keyword>